<reference evidence="3" key="1">
    <citation type="submission" date="2016-05" db="EMBL/GenBank/DDBJ databases">
        <authorList>
            <person name="Lavstsen T."/>
            <person name="Jespersen J.S."/>
        </authorList>
    </citation>
    <scope>NUCLEOTIDE SEQUENCE</scope>
    <source>
        <tissue evidence="3">Brain</tissue>
    </source>
</reference>
<feature type="compositionally biased region" description="Polar residues" evidence="1">
    <location>
        <begin position="51"/>
        <end position="62"/>
    </location>
</feature>
<keyword evidence="3" id="KW-0808">Transferase</keyword>
<keyword evidence="2" id="KW-1133">Transmembrane helix</keyword>
<protein>
    <submittedName>
        <fullName evidence="3">Ceramide kinase</fullName>
    </submittedName>
</protein>
<reference evidence="3" key="2">
    <citation type="submission" date="2016-06" db="EMBL/GenBank/DDBJ databases">
        <title>The genome of a short-lived fish provides insights into sex chromosome evolution and the genetic control of aging.</title>
        <authorList>
            <person name="Reichwald K."/>
            <person name="Felder M."/>
            <person name="Petzold A."/>
            <person name="Koch P."/>
            <person name="Groth M."/>
            <person name="Platzer M."/>
        </authorList>
    </citation>
    <scope>NUCLEOTIDE SEQUENCE</scope>
    <source>
        <tissue evidence="3">Brain</tissue>
    </source>
</reference>
<dbReference type="AlphaFoldDB" id="A0A1A8MLW4"/>
<proteinExistence type="predicted"/>
<feature type="transmembrane region" description="Helical" evidence="2">
    <location>
        <begin position="12"/>
        <end position="31"/>
    </location>
</feature>
<feature type="region of interest" description="Disordered" evidence="1">
    <location>
        <begin position="42"/>
        <end position="62"/>
    </location>
</feature>
<evidence type="ECO:0000313" key="3">
    <source>
        <dbReference type="EMBL" id="SBR57732.1"/>
    </source>
</evidence>
<keyword evidence="2" id="KW-0472">Membrane</keyword>
<gene>
    <name evidence="3" type="primary">CERK</name>
</gene>
<dbReference type="GO" id="GO:0016301">
    <property type="term" value="F:kinase activity"/>
    <property type="evidence" value="ECO:0007669"/>
    <property type="project" value="UniProtKB-KW"/>
</dbReference>
<organism evidence="3">
    <name type="scientific">Nothobranchius pienaari</name>
    <dbReference type="NCBI Taxonomy" id="704102"/>
    <lineage>
        <taxon>Eukaryota</taxon>
        <taxon>Metazoa</taxon>
        <taxon>Chordata</taxon>
        <taxon>Craniata</taxon>
        <taxon>Vertebrata</taxon>
        <taxon>Euteleostomi</taxon>
        <taxon>Actinopterygii</taxon>
        <taxon>Neopterygii</taxon>
        <taxon>Teleostei</taxon>
        <taxon>Neoteleostei</taxon>
        <taxon>Acanthomorphata</taxon>
        <taxon>Ovalentaria</taxon>
        <taxon>Atherinomorphae</taxon>
        <taxon>Cyprinodontiformes</taxon>
        <taxon>Nothobranchiidae</taxon>
        <taxon>Nothobranchius</taxon>
    </lineage>
</organism>
<sequence>CKNVSWGLSVPFFQMSVLLILCFIFCQMKIFRHTGSQRDQEFSRSNESELDSQQTSKGFRLL</sequence>
<keyword evidence="3" id="KW-0418">Kinase</keyword>
<evidence type="ECO:0000256" key="1">
    <source>
        <dbReference type="SAM" id="MobiDB-lite"/>
    </source>
</evidence>
<feature type="non-terminal residue" evidence="3">
    <location>
        <position position="1"/>
    </location>
</feature>
<keyword evidence="2" id="KW-0812">Transmembrane</keyword>
<dbReference type="EMBL" id="HAEF01016573">
    <property type="protein sequence ID" value="SBR57732.1"/>
    <property type="molecule type" value="Transcribed_RNA"/>
</dbReference>
<evidence type="ECO:0000256" key="2">
    <source>
        <dbReference type="SAM" id="Phobius"/>
    </source>
</evidence>
<accession>A0A1A8MLW4</accession>
<name>A0A1A8MLW4_9TELE</name>